<keyword evidence="2" id="KW-0418">Kinase</keyword>
<dbReference type="EMBL" id="FJUY01000001">
    <property type="protein sequence ID" value="CZT14128.1"/>
    <property type="molecule type" value="Genomic_DNA"/>
</dbReference>
<evidence type="ECO:0000313" key="2">
    <source>
        <dbReference type="EMBL" id="CZT14128.1"/>
    </source>
</evidence>
<dbReference type="InterPro" id="IPR011009">
    <property type="entry name" value="Kinase-like_dom_sf"/>
</dbReference>
<dbReference type="SMART" id="SM00220">
    <property type="entry name" value="S_TKc"/>
    <property type="match status" value="1"/>
</dbReference>
<name>A0A2D3UMN7_9PEZI</name>
<dbReference type="RefSeq" id="XP_023621026.1">
    <property type="nucleotide sequence ID" value="XM_023765258.1"/>
</dbReference>
<dbReference type="Gene3D" id="1.10.510.10">
    <property type="entry name" value="Transferase(Phosphotransferase) domain 1"/>
    <property type="match status" value="1"/>
</dbReference>
<dbReference type="InterPro" id="IPR000719">
    <property type="entry name" value="Prot_kinase_dom"/>
</dbReference>
<dbReference type="PANTHER" id="PTHR24347">
    <property type="entry name" value="SERINE/THREONINE-PROTEIN KINASE"/>
    <property type="match status" value="1"/>
</dbReference>
<dbReference type="PROSITE" id="PS50011">
    <property type="entry name" value="PROTEIN_KINASE_DOM"/>
    <property type="match status" value="1"/>
</dbReference>
<evidence type="ECO:0000259" key="1">
    <source>
        <dbReference type="PROSITE" id="PS50011"/>
    </source>
</evidence>
<gene>
    <name evidence="2" type="ORF">RCC_00101</name>
</gene>
<dbReference type="PROSITE" id="PS00108">
    <property type="entry name" value="PROTEIN_KINASE_ST"/>
    <property type="match status" value="1"/>
</dbReference>
<keyword evidence="3" id="KW-1185">Reference proteome</keyword>
<organism evidence="2 3">
    <name type="scientific">Ramularia collo-cygni</name>
    <dbReference type="NCBI Taxonomy" id="112498"/>
    <lineage>
        <taxon>Eukaryota</taxon>
        <taxon>Fungi</taxon>
        <taxon>Dikarya</taxon>
        <taxon>Ascomycota</taxon>
        <taxon>Pezizomycotina</taxon>
        <taxon>Dothideomycetes</taxon>
        <taxon>Dothideomycetidae</taxon>
        <taxon>Mycosphaerellales</taxon>
        <taxon>Mycosphaerellaceae</taxon>
        <taxon>Ramularia</taxon>
    </lineage>
</organism>
<dbReference type="OrthoDB" id="4062651at2759"/>
<protein>
    <submittedName>
        <fullName evidence="2">Related to calcium/calmodulin dependent protein kinase</fullName>
    </submittedName>
</protein>
<dbReference type="GO" id="GO:0004672">
    <property type="term" value="F:protein kinase activity"/>
    <property type="evidence" value="ECO:0007669"/>
    <property type="project" value="InterPro"/>
</dbReference>
<dbReference type="Proteomes" id="UP000225277">
    <property type="component" value="Unassembled WGS sequence"/>
</dbReference>
<dbReference type="GO" id="GO:0005524">
    <property type="term" value="F:ATP binding"/>
    <property type="evidence" value="ECO:0007669"/>
    <property type="project" value="InterPro"/>
</dbReference>
<dbReference type="Pfam" id="PF00069">
    <property type="entry name" value="Pkinase"/>
    <property type="match status" value="1"/>
</dbReference>
<sequence>MKYILKCTLSGIAAMHEKDIVHNDVKANNIMIQTTRPESKKEWQIAKVQITDLEDSAYLHYPESAVVGAQLGNIMWRSPEAHAMGPIRKPSDMFSFGLVCIYAMTQILPFAIDTTDLPEEIEPLAVILERQISYFAEEQDLHAFLRYLGHKPEWVEIFQVVARVFEEGQPRRPFRRWKGIDVDQVDAFRNLILGLMNFDPARRLTTQQALEHEWFR</sequence>
<dbReference type="GeneID" id="35595507"/>
<dbReference type="STRING" id="112498.A0A2D3UMN7"/>
<feature type="domain" description="Protein kinase" evidence="1">
    <location>
        <begin position="1"/>
        <end position="215"/>
    </location>
</feature>
<evidence type="ECO:0000313" key="3">
    <source>
        <dbReference type="Proteomes" id="UP000225277"/>
    </source>
</evidence>
<dbReference type="SUPFAM" id="SSF56112">
    <property type="entry name" value="Protein kinase-like (PK-like)"/>
    <property type="match status" value="1"/>
</dbReference>
<dbReference type="AlphaFoldDB" id="A0A2D3UMN7"/>
<dbReference type="InterPro" id="IPR008271">
    <property type="entry name" value="Ser/Thr_kinase_AS"/>
</dbReference>
<reference evidence="2 3" key="1">
    <citation type="submission" date="2016-03" db="EMBL/GenBank/DDBJ databases">
        <authorList>
            <person name="Ploux O."/>
        </authorList>
    </citation>
    <scope>NUCLEOTIDE SEQUENCE [LARGE SCALE GENOMIC DNA]</scope>
    <source>
        <strain evidence="2 3">URUG2</strain>
    </source>
</reference>
<accession>A0A2D3UMN7</accession>
<proteinExistence type="predicted"/>
<keyword evidence="2" id="KW-0808">Transferase</keyword>